<evidence type="ECO:0000313" key="3">
    <source>
        <dbReference type="Proteomes" id="UP000198644"/>
    </source>
</evidence>
<keyword evidence="3" id="KW-1185">Reference proteome</keyword>
<name>A0A1I6HS00_9GAMM</name>
<dbReference type="OrthoDB" id="6077588at2"/>
<evidence type="ECO:0000313" key="2">
    <source>
        <dbReference type="EMBL" id="SFR57242.1"/>
    </source>
</evidence>
<dbReference type="Proteomes" id="UP000198644">
    <property type="component" value="Unassembled WGS sequence"/>
</dbReference>
<keyword evidence="1" id="KW-0732">Signal</keyword>
<sequence length="435" mass="46340">MKLSRLALAIGLSTASTVALAAPQSFNTARSFAMGGTGVAIAHPTTANSANPAMLAADHHEWSDDLGLILPSVNARYADEEEVIDQVDGIQTVIDEFNSLQQQLETNPTVENADALGDAAGDLRDRLLAFDRDTVRIDAAAGLSLAVPGQKLAVGVFTNGNLRATVRGELSDDDIAFLNDVVDAARNQDPNAIDNLLATRTNSNGDIEFTSRGRVLAAGVVEAGVSLARPFNLGLEHPVQLGVAPKYVQLRTFQYTAIVNDFDEENASEGNYETTKSGFNLDLGVAYAFGSERQWNSAIAVKNVIPMELDSAYDLTKGEEERTLELNPKVTVGIAHTGSFHVLTAEADLTKQEAFGYEDDTQWIAVGAELDAWRFAQLRLGARHNIASNDDSNGIEEKTQFTAGLGLSPFGARLDVAGLVSDADVGAAIELGFAF</sequence>
<dbReference type="Pfam" id="PF13729">
    <property type="entry name" value="TraF_2"/>
    <property type="match status" value="1"/>
</dbReference>
<protein>
    <submittedName>
        <fullName evidence="2">Plasmid transfer operon, TraF, protein</fullName>
    </submittedName>
</protein>
<dbReference type="EMBL" id="FOYW01000001">
    <property type="protein sequence ID" value="SFR57242.1"/>
    <property type="molecule type" value="Genomic_DNA"/>
</dbReference>
<proteinExistence type="predicted"/>
<feature type="chain" id="PRO_5011774060" evidence="1">
    <location>
        <begin position="22"/>
        <end position="435"/>
    </location>
</feature>
<dbReference type="RefSeq" id="WP_092010239.1">
    <property type="nucleotide sequence ID" value="NZ_FOYW01000001.1"/>
</dbReference>
<dbReference type="InterPro" id="IPR032811">
    <property type="entry name" value="Put_conjugal_transfer"/>
</dbReference>
<organism evidence="2 3">
    <name type="scientific">Marinobacter daqiaonensis</name>
    <dbReference type="NCBI Taxonomy" id="650891"/>
    <lineage>
        <taxon>Bacteria</taxon>
        <taxon>Pseudomonadati</taxon>
        <taxon>Pseudomonadota</taxon>
        <taxon>Gammaproteobacteria</taxon>
        <taxon>Pseudomonadales</taxon>
        <taxon>Marinobacteraceae</taxon>
        <taxon>Marinobacter</taxon>
    </lineage>
</organism>
<dbReference type="AlphaFoldDB" id="A0A1I6HS00"/>
<dbReference type="Gene3D" id="2.40.160.60">
    <property type="entry name" value="Outer membrane protein transport protein (OMPP1/FadL/TodX)"/>
    <property type="match status" value="1"/>
</dbReference>
<accession>A0A1I6HS00</accession>
<feature type="signal peptide" evidence="1">
    <location>
        <begin position="1"/>
        <end position="21"/>
    </location>
</feature>
<dbReference type="STRING" id="650891.SAMN05216203_1472"/>
<gene>
    <name evidence="2" type="ORF">SAMN05216203_1472</name>
</gene>
<reference evidence="2 3" key="1">
    <citation type="submission" date="2016-10" db="EMBL/GenBank/DDBJ databases">
        <authorList>
            <person name="de Groot N.N."/>
        </authorList>
    </citation>
    <scope>NUCLEOTIDE SEQUENCE [LARGE SCALE GENOMIC DNA]</scope>
    <source>
        <strain evidence="2 3">CGMCC 1.9167</strain>
    </source>
</reference>
<evidence type="ECO:0000256" key="1">
    <source>
        <dbReference type="SAM" id="SignalP"/>
    </source>
</evidence>